<dbReference type="AlphaFoldDB" id="Q5VMZ9"/>
<gene>
    <name evidence="10" type="primary">P0456E06.7</name>
</gene>
<evidence type="ECO:0000256" key="2">
    <source>
        <dbReference type="ARBA" id="ARBA00008834"/>
    </source>
</evidence>
<keyword evidence="7" id="KW-0961">Cell wall biogenesis/degradation</keyword>
<dbReference type="GO" id="GO:0005975">
    <property type="term" value="P:carbohydrate metabolic process"/>
    <property type="evidence" value="ECO:0007669"/>
    <property type="project" value="InterPro"/>
</dbReference>
<feature type="compositionally biased region" description="Basic residues" evidence="9">
    <location>
        <begin position="1"/>
        <end position="12"/>
    </location>
</feature>
<dbReference type="GO" id="GO:0071555">
    <property type="term" value="P:cell wall organization"/>
    <property type="evidence" value="ECO:0007669"/>
    <property type="project" value="UniProtKB-KW"/>
</dbReference>
<name>Q5VMZ9_ORYSJ</name>
<keyword evidence="5 8" id="KW-0378">Hydrolase</keyword>
<evidence type="ECO:0000256" key="3">
    <source>
        <dbReference type="ARBA" id="ARBA00022512"/>
    </source>
</evidence>
<feature type="compositionally biased region" description="Basic and acidic residues" evidence="9">
    <location>
        <begin position="299"/>
        <end position="320"/>
    </location>
</feature>
<evidence type="ECO:0000256" key="1">
    <source>
        <dbReference type="ARBA" id="ARBA00004191"/>
    </source>
</evidence>
<reference evidence="11" key="1">
    <citation type="journal article" date="2005" name="Nature">
        <title>The map-based sequence of the rice genome.</title>
        <authorList>
            <consortium name="International rice genome sequencing project (IRGSP)"/>
            <person name="Matsumoto T."/>
            <person name="Wu J."/>
            <person name="Kanamori H."/>
            <person name="Katayose Y."/>
            <person name="Fujisawa M."/>
            <person name="Namiki N."/>
            <person name="Mizuno H."/>
            <person name="Yamamoto K."/>
            <person name="Antonio B.A."/>
            <person name="Baba T."/>
            <person name="Sakata K."/>
            <person name="Nagamura Y."/>
            <person name="Aoki H."/>
            <person name="Arikawa K."/>
            <person name="Arita K."/>
            <person name="Bito T."/>
            <person name="Chiden Y."/>
            <person name="Fujitsuka N."/>
            <person name="Fukunaka R."/>
            <person name="Hamada M."/>
            <person name="Harada C."/>
            <person name="Hayashi A."/>
            <person name="Hijishita S."/>
            <person name="Honda M."/>
            <person name="Hosokawa S."/>
            <person name="Ichikawa Y."/>
            <person name="Idonuma A."/>
            <person name="Iijima M."/>
            <person name="Ikeda M."/>
            <person name="Ikeno M."/>
            <person name="Ito K."/>
            <person name="Ito S."/>
            <person name="Ito T."/>
            <person name="Ito Y."/>
            <person name="Ito Y."/>
            <person name="Iwabuchi A."/>
            <person name="Kamiya K."/>
            <person name="Karasawa W."/>
            <person name="Kurita K."/>
            <person name="Katagiri S."/>
            <person name="Kikuta A."/>
            <person name="Kobayashi H."/>
            <person name="Kobayashi N."/>
            <person name="Machita K."/>
            <person name="Maehara T."/>
            <person name="Masukawa M."/>
            <person name="Mizubayashi T."/>
            <person name="Mukai Y."/>
            <person name="Nagasaki H."/>
            <person name="Nagata Y."/>
            <person name="Naito S."/>
            <person name="Nakashima M."/>
            <person name="Nakama Y."/>
            <person name="Nakamichi Y."/>
            <person name="Nakamura M."/>
            <person name="Meguro A."/>
            <person name="Negishi M."/>
            <person name="Ohta I."/>
            <person name="Ohta T."/>
            <person name="Okamoto M."/>
            <person name="Ono N."/>
            <person name="Saji S."/>
            <person name="Sakaguchi M."/>
            <person name="Sakai K."/>
            <person name="Shibata M."/>
            <person name="Shimokawa T."/>
            <person name="Song J."/>
            <person name="Takazaki Y."/>
            <person name="Terasawa K."/>
            <person name="Tsugane M."/>
            <person name="Tsuji K."/>
            <person name="Ueda S."/>
            <person name="Waki K."/>
            <person name="Yamagata H."/>
            <person name="Yamamoto M."/>
            <person name="Yamamoto S."/>
            <person name="Yamane H."/>
            <person name="Yoshiki S."/>
            <person name="Yoshihara R."/>
            <person name="Yukawa K."/>
            <person name="Zhong H."/>
            <person name="Yano M."/>
            <person name="Yuan Q."/>
            <person name="Ouyang S."/>
            <person name="Liu J."/>
            <person name="Jones K.M."/>
            <person name="Gansberger K."/>
            <person name="Moffat K."/>
            <person name="Hill J."/>
            <person name="Bera J."/>
            <person name="Fadrosh D."/>
            <person name="Jin S."/>
            <person name="Johri S."/>
            <person name="Kim M."/>
            <person name="Overton L."/>
            <person name="Reardon M."/>
            <person name="Tsitrin T."/>
            <person name="Vuong H."/>
            <person name="Weaver B."/>
            <person name="Ciecko A."/>
            <person name="Tallon L."/>
            <person name="Jackson J."/>
            <person name="Pai G."/>
            <person name="Aken S.V."/>
            <person name="Utterback T."/>
            <person name="Reidmuller S."/>
            <person name="Feldblyum T."/>
            <person name="Hsiao J."/>
            <person name="Zismann V."/>
            <person name="Iobst S."/>
            <person name="de Vazeille A.R."/>
            <person name="Buell C.R."/>
            <person name="Ying K."/>
            <person name="Li Y."/>
            <person name="Lu T."/>
            <person name="Huang Y."/>
            <person name="Zhao Q."/>
            <person name="Feng Q."/>
            <person name="Zhang L."/>
            <person name="Zhu J."/>
            <person name="Weng Q."/>
            <person name="Mu J."/>
            <person name="Lu Y."/>
            <person name="Fan D."/>
            <person name="Liu Y."/>
            <person name="Guan J."/>
            <person name="Zhang Y."/>
            <person name="Yu S."/>
            <person name="Liu X."/>
            <person name="Zhang Y."/>
            <person name="Hong G."/>
            <person name="Han B."/>
            <person name="Choisne N."/>
            <person name="Demange N."/>
            <person name="Orjeda G."/>
            <person name="Samain S."/>
            <person name="Cattolico L."/>
            <person name="Pelletier E."/>
            <person name="Couloux A."/>
            <person name="Segurens B."/>
            <person name="Wincker P."/>
            <person name="D'Hont A."/>
            <person name="Scarpelli C."/>
            <person name="Weissenbach J."/>
            <person name="Salanoubat M."/>
            <person name="Quetier F."/>
            <person name="Yu Y."/>
            <person name="Kim H.R."/>
            <person name="Rambo T."/>
            <person name="Currie J."/>
            <person name="Collura K."/>
            <person name="Luo M."/>
            <person name="Yang T."/>
            <person name="Ammiraju J.S.S."/>
            <person name="Engler F."/>
            <person name="Soderlund C."/>
            <person name="Wing R.A."/>
            <person name="Palmer L.E."/>
            <person name="de la Bastide M."/>
            <person name="Spiegel L."/>
            <person name="Nascimento L."/>
            <person name="Zutavern T."/>
            <person name="O'Shaughnessy A."/>
            <person name="Dike S."/>
            <person name="Dedhia N."/>
            <person name="Preston R."/>
            <person name="Balija V."/>
            <person name="McCombie W.R."/>
            <person name="Chow T."/>
            <person name="Chen H."/>
            <person name="Chung M."/>
            <person name="Chen C."/>
            <person name="Shaw J."/>
            <person name="Wu H."/>
            <person name="Hsiao K."/>
            <person name="Chao Y."/>
            <person name="Chu M."/>
            <person name="Cheng C."/>
            <person name="Hour A."/>
            <person name="Lee P."/>
            <person name="Lin S."/>
            <person name="Lin Y."/>
            <person name="Liou J."/>
            <person name="Liu S."/>
            <person name="Hsing Y."/>
            <person name="Raghuvanshi S."/>
            <person name="Mohanty A."/>
            <person name="Bharti A.K."/>
            <person name="Gaur A."/>
            <person name="Gupta V."/>
            <person name="Kumar D."/>
            <person name="Ravi V."/>
            <person name="Vij S."/>
            <person name="Kapur A."/>
            <person name="Khurana P."/>
            <person name="Khurana P."/>
            <person name="Khurana J.P."/>
            <person name="Tyagi A.K."/>
            <person name="Gaikwad K."/>
            <person name="Singh A."/>
            <person name="Dalal V."/>
            <person name="Srivastava S."/>
            <person name="Dixit A."/>
            <person name="Pal A.K."/>
            <person name="Ghazi I.A."/>
            <person name="Yadav M."/>
            <person name="Pandit A."/>
            <person name="Bhargava A."/>
            <person name="Sureshbabu K."/>
            <person name="Batra K."/>
            <person name="Sharma T.R."/>
            <person name="Mohapatra T."/>
            <person name="Singh N.K."/>
            <person name="Messing J."/>
            <person name="Nelson A.B."/>
            <person name="Fuks G."/>
            <person name="Kavchok S."/>
            <person name="Keizer G."/>
            <person name="Linton E."/>
            <person name="Llaca V."/>
            <person name="Song R."/>
            <person name="Tanyolac B."/>
            <person name="Young S."/>
            <person name="Ho-Il K."/>
            <person name="Hahn J.H."/>
            <person name="Sangsakoo G."/>
            <person name="Vanavichit A."/>
            <person name="de Mattos Luiz.A.T."/>
            <person name="Zimmer P.D."/>
            <person name="Malone G."/>
            <person name="Dellagostin O."/>
            <person name="de Oliveira A.C."/>
            <person name="Bevan M."/>
            <person name="Bancroft I."/>
            <person name="Minx P."/>
            <person name="Cordum H."/>
            <person name="Wilson R."/>
            <person name="Cheng Z."/>
            <person name="Jin W."/>
            <person name="Jiang J."/>
            <person name="Leong S.A."/>
            <person name="Iwama H."/>
            <person name="Gojobori T."/>
            <person name="Itoh T."/>
            <person name="Niimura Y."/>
            <person name="Fujii Y."/>
            <person name="Habara T."/>
            <person name="Sakai H."/>
            <person name="Sato Y."/>
            <person name="Wilson G."/>
            <person name="Kumar K."/>
            <person name="McCouch S."/>
            <person name="Juretic N."/>
            <person name="Hoen D."/>
            <person name="Wright S."/>
            <person name="Bruskiewich R."/>
            <person name="Bureau T."/>
            <person name="Miyao A."/>
            <person name="Hirochika H."/>
            <person name="Nishikawa T."/>
            <person name="Kadowaki K."/>
            <person name="Sugiura M."/>
            <person name="Burr B."/>
            <person name="Sasaki T."/>
        </authorList>
    </citation>
    <scope>NUCLEOTIDE SEQUENCE [LARGE SCALE GENOMIC DNA]</scope>
    <source>
        <strain evidence="11">cv. Nipponbare</strain>
    </source>
</reference>
<dbReference type="PANTHER" id="PTHR31375">
    <property type="match status" value="1"/>
</dbReference>
<organism evidence="10 11">
    <name type="scientific">Oryza sativa subsp. japonica</name>
    <name type="common">Rice</name>
    <dbReference type="NCBI Taxonomy" id="39947"/>
    <lineage>
        <taxon>Eukaryota</taxon>
        <taxon>Viridiplantae</taxon>
        <taxon>Streptophyta</taxon>
        <taxon>Embryophyta</taxon>
        <taxon>Tracheophyta</taxon>
        <taxon>Spermatophyta</taxon>
        <taxon>Magnoliopsida</taxon>
        <taxon>Liliopsida</taxon>
        <taxon>Poales</taxon>
        <taxon>Poaceae</taxon>
        <taxon>BOP clade</taxon>
        <taxon>Oryzoideae</taxon>
        <taxon>Oryzeae</taxon>
        <taxon>Oryzinae</taxon>
        <taxon>Oryza</taxon>
        <taxon>Oryza sativa</taxon>
    </lineage>
</organism>
<evidence type="ECO:0000256" key="5">
    <source>
        <dbReference type="ARBA" id="ARBA00022801"/>
    </source>
</evidence>
<keyword evidence="4" id="KW-0964">Secreted</keyword>
<evidence type="ECO:0000313" key="10">
    <source>
        <dbReference type="EMBL" id="BAD69174.1"/>
    </source>
</evidence>
<evidence type="ECO:0000256" key="8">
    <source>
        <dbReference type="RuleBase" id="RU361169"/>
    </source>
</evidence>
<evidence type="ECO:0000256" key="6">
    <source>
        <dbReference type="ARBA" id="ARBA00023295"/>
    </source>
</evidence>
<comment type="similarity">
    <text evidence="2 8">Belongs to the glycosyl hydrolase 28 family.</text>
</comment>
<dbReference type="InterPro" id="IPR012334">
    <property type="entry name" value="Pectin_lyas_fold"/>
</dbReference>
<evidence type="ECO:0000256" key="7">
    <source>
        <dbReference type="ARBA" id="ARBA00023316"/>
    </source>
</evidence>
<accession>Q5VMZ9</accession>
<evidence type="ECO:0000256" key="4">
    <source>
        <dbReference type="ARBA" id="ARBA00022525"/>
    </source>
</evidence>
<dbReference type="GO" id="GO:0004650">
    <property type="term" value="F:polygalacturonase activity"/>
    <property type="evidence" value="ECO:0007669"/>
    <property type="project" value="InterPro"/>
</dbReference>
<proteinExistence type="inferred from homology"/>
<keyword evidence="6 8" id="KW-0326">Glycosidase</keyword>
<dbReference type="InterPro" id="IPR000743">
    <property type="entry name" value="Glyco_hydro_28"/>
</dbReference>
<dbReference type="Proteomes" id="UP000000763">
    <property type="component" value="Chromosome 6"/>
</dbReference>
<feature type="region of interest" description="Disordered" evidence="9">
    <location>
        <begin position="1"/>
        <end position="27"/>
    </location>
</feature>
<evidence type="ECO:0000313" key="11">
    <source>
        <dbReference type="Proteomes" id="UP000000763"/>
    </source>
</evidence>
<dbReference type="InterPro" id="IPR011050">
    <property type="entry name" value="Pectin_lyase_fold/virulence"/>
</dbReference>
<evidence type="ECO:0000256" key="9">
    <source>
        <dbReference type="SAM" id="MobiDB-lite"/>
    </source>
</evidence>
<keyword evidence="3" id="KW-0134">Cell wall</keyword>
<dbReference type="SUPFAM" id="SSF51126">
    <property type="entry name" value="Pectin lyase-like"/>
    <property type="match status" value="1"/>
</dbReference>
<dbReference type="EMBL" id="AP005822">
    <property type="protein sequence ID" value="BAD69174.1"/>
    <property type="molecule type" value="Genomic_DNA"/>
</dbReference>
<feature type="compositionally biased region" description="Basic residues" evidence="9">
    <location>
        <begin position="240"/>
        <end position="250"/>
    </location>
</feature>
<dbReference type="Pfam" id="PF00295">
    <property type="entry name" value="Glyco_hydro_28"/>
    <property type="match status" value="1"/>
</dbReference>
<comment type="subcellular location">
    <subcellularLocation>
        <location evidence="1">Secreted</location>
        <location evidence="1">Cell wall</location>
    </subcellularLocation>
</comment>
<feature type="region of interest" description="Disordered" evidence="9">
    <location>
        <begin position="209"/>
        <end position="331"/>
    </location>
</feature>
<sequence length="424" mass="48038">MHQRRRRRRRHLAPSPSPRCRGCSTSNTSWTGTVSELRTSTNCTTLAAPERFRLAPEDLDQNDGEFVGAALRGLSGYQAISMMGITLKNSQESHLTFTRCSHVKANYMRITSPEDSPETTGVHVVSSRNVHIMEDSISTCHDCVSIVGNSTDVRLRAEEEKCSTYGSHLLKTYNGNDHLMYVNLYRRRLAESMPCIYQLVETRSIGAAKAPEATAHSPQRVPSPRKHTPHTECPELGHLPRLRRLSRRRRASPDQSVEYVVGVTVLTAGHPNRRRRSGRRSSPPKQHQADVLRQQARLDPIEVRLKPIEPTHSAPPEHHRPPPFPAIRRRRRILPLRSRLESTRRRRRWSFAAVGQQPPSPPLLGPRCLRFFAWKNTSKKKRVSLLTTRFRSLQTKANPAAGNDCLDEEFDAACDVAEFQDGSN</sequence>
<protein>
    <submittedName>
        <fullName evidence="10">Uncharacterized protein</fullName>
    </submittedName>
</protein>
<dbReference type="Gene3D" id="2.160.20.10">
    <property type="entry name" value="Single-stranded right-handed beta-helix, Pectin lyase-like"/>
    <property type="match status" value="1"/>
</dbReference>
<reference evidence="11" key="2">
    <citation type="journal article" date="2008" name="Nucleic Acids Res.">
        <title>The rice annotation project database (RAP-DB): 2008 update.</title>
        <authorList>
            <consortium name="The rice annotation project (RAP)"/>
        </authorList>
    </citation>
    <scope>GENOME REANNOTATION</scope>
    <source>
        <strain evidence="11">cv. Nipponbare</strain>
    </source>
</reference>